<protein>
    <submittedName>
        <fullName evidence="2">Uncharacterized protein</fullName>
    </submittedName>
</protein>
<organism evidence="2 3">
    <name type="scientific">Streptomyces brasiliensis</name>
    <dbReference type="NCBI Taxonomy" id="1954"/>
    <lineage>
        <taxon>Bacteria</taxon>
        <taxon>Bacillati</taxon>
        <taxon>Actinomycetota</taxon>
        <taxon>Actinomycetes</taxon>
        <taxon>Kitasatosporales</taxon>
        <taxon>Streptomycetaceae</taxon>
        <taxon>Streptomyces</taxon>
    </lineage>
</organism>
<evidence type="ECO:0000313" key="2">
    <source>
        <dbReference type="EMBL" id="GGJ66364.1"/>
    </source>
</evidence>
<dbReference type="Proteomes" id="UP000657574">
    <property type="component" value="Unassembled WGS sequence"/>
</dbReference>
<name>A0A917P869_9ACTN</name>
<sequence length="86" mass="9423">MQTLRKTPPDRAVNGADSVVRTQSRAQEAPSDTTIRPDAASRAENQVGTRSPQPPAIAWLRPNINQRNSAQTWCTSCPNISQPLRS</sequence>
<comment type="caution">
    <text evidence="2">The sequence shown here is derived from an EMBL/GenBank/DDBJ whole genome shotgun (WGS) entry which is preliminary data.</text>
</comment>
<gene>
    <name evidence="2" type="ORF">GCM10010121_091330</name>
</gene>
<dbReference type="EMBL" id="BMQA01000091">
    <property type="protein sequence ID" value="GGJ66364.1"/>
    <property type="molecule type" value="Genomic_DNA"/>
</dbReference>
<proteinExistence type="predicted"/>
<dbReference type="AlphaFoldDB" id="A0A917P869"/>
<keyword evidence="3" id="KW-1185">Reference proteome</keyword>
<feature type="region of interest" description="Disordered" evidence="1">
    <location>
        <begin position="1"/>
        <end position="58"/>
    </location>
</feature>
<reference evidence="2" key="2">
    <citation type="submission" date="2020-09" db="EMBL/GenBank/DDBJ databases">
        <authorList>
            <person name="Sun Q."/>
            <person name="Ohkuma M."/>
        </authorList>
    </citation>
    <scope>NUCLEOTIDE SEQUENCE</scope>
    <source>
        <strain evidence="2">JCM 3086</strain>
    </source>
</reference>
<evidence type="ECO:0000313" key="3">
    <source>
        <dbReference type="Proteomes" id="UP000657574"/>
    </source>
</evidence>
<evidence type="ECO:0000256" key="1">
    <source>
        <dbReference type="SAM" id="MobiDB-lite"/>
    </source>
</evidence>
<feature type="compositionally biased region" description="Polar residues" evidence="1">
    <location>
        <begin position="20"/>
        <end position="34"/>
    </location>
</feature>
<reference evidence="2" key="1">
    <citation type="journal article" date="2014" name="Int. J. Syst. Evol. Microbiol.">
        <title>Complete genome sequence of Corynebacterium casei LMG S-19264T (=DSM 44701T), isolated from a smear-ripened cheese.</title>
        <authorList>
            <consortium name="US DOE Joint Genome Institute (JGI-PGF)"/>
            <person name="Walter F."/>
            <person name="Albersmeier A."/>
            <person name="Kalinowski J."/>
            <person name="Ruckert C."/>
        </authorList>
    </citation>
    <scope>NUCLEOTIDE SEQUENCE</scope>
    <source>
        <strain evidence="2">JCM 3086</strain>
    </source>
</reference>
<accession>A0A917P869</accession>